<keyword evidence="5" id="KW-0677">Repeat</keyword>
<dbReference type="PANTHER" id="PTHR21248:SF22">
    <property type="entry name" value="PHOSPHOLIPASE D"/>
    <property type="match status" value="1"/>
</dbReference>
<dbReference type="SUPFAM" id="SSF56024">
    <property type="entry name" value="Phospholipase D/nuclease"/>
    <property type="match status" value="2"/>
</dbReference>
<evidence type="ECO:0000256" key="9">
    <source>
        <dbReference type="SAM" id="Phobius"/>
    </source>
</evidence>
<feature type="domain" description="PLD phosphodiesterase" evidence="10">
    <location>
        <begin position="226"/>
        <end position="253"/>
    </location>
</feature>
<dbReference type="EC" id="2.7.8.-" evidence="8"/>
<proteinExistence type="predicted"/>
<dbReference type="PROSITE" id="PS50035">
    <property type="entry name" value="PLD"/>
    <property type="match status" value="2"/>
</dbReference>
<evidence type="ECO:0000256" key="1">
    <source>
        <dbReference type="ARBA" id="ARBA00004236"/>
    </source>
</evidence>
<evidence type="ECO:0000256" key="3">
    <source>
        <dbReference type="ARBA" id="ARBA00022679"/>
    </source>
</evidence>
<comment type="subcellular location">
    <subcellularLocation>
        <location evidence="1">Cell membrane</location>
    </subcellularLocation>
</comment>
<sequence>MPLSTVLTDHHLWLLILGIHNVSSWMIRVTMLAVVPMRHTPGAAMAWLVVIFFWPWPCLLLYLAMGSNLLPQRRLKRHQRLLRELSTVRIRCHQTLCALSPELPRSLHRISSLAETLGHMAIVGGNDGKLISKASDLSSLLVGDIDESKETVDLLYYIFSDDNIGGPVIEALTRASKRGVQCRLMIDSVGSGSLIKEGRVEWLRAQGVSVAEALPASLFRRHAARFDLRNHRKIAIVDGSVAYTGSHNMIDPRYGHRDLVWRDMSIRLKGPVVRQLQAVFLEDWFVETGEEPDLKQLTAPVDQWGDISVQTVPSGPNYRTENYQRLIVSAMHDATRRVIITTPYLVPDESLLQAMEVAALRGVRVQLIVPSRSDQFLVGHAARSYYQELMDMGIEIYQFSDGLLHAKTMTVDGELAFFGSSNFDIRSFALNFEINLIFYGKEEATAMVEAQERFLAKSIRLTSSRWKDRPLGVRTLESATRLFSPLL</sequence>
<keyword evidence="12" id="KW-1185">Reference proteome</keyword>
<keyword evidence="4 9" id="KW-0812">Transmembrane</keyword>
<dbReference type="Gene3D" id="3.30.870.10">
    <property type="entry name" value="Endonuclease Chain A"/>
    <property type="match status" value="2"/>
</dbReference>
<name>A0ABS9EQG7_9BACT</name>
<feature type="domain" description="PLD phosphodiesterase" evidence="10">
    <location>
        <begin position="400"/>
        <end position="427"/>
    </location>
</feature>
<keyword evidence="7 9" id="KW-0472">Membrane</keyword>
<feature type="transmembrane region" description="Helical" evidence="9">
    <location>
        <begin position="12"/>
        <end position="34"/>
    </location>
</feature>
<evidence type="ECO:0000313" key="11">
    <source>
        <dbReference type="EMBL" id="MCF4143442.1"/>
    </source>
</evidence>
<evidence type="ECO:0000313" key="12">
    <source>
        <dbReference type="Proteomes" id="UP001200430"/>
    </source>
</evidence>
<dbReference type="InterPro" id="IPR001736">
    <property type="entry name" value="PLipase_D/transphosphatidylase"/>
</dbReference>
<evidence type="ECO:0000256" key="7">
    <source>
        <dbReference type="ARBA" id="ARBA00023136"/>
    </source>
</evidence>
<reference evidence="11 12" key="1">
    <citation type="submission" date="2022-01" db="EMBL/GenBank/DDBJ databases">
        <title>Dethiosulfovibrio faecalis sp. nov., a novel proteolytic, non-sulfur-reducing bacterium isolated from a marine aquaculture solid waste bioreactor.</title>
        <authorList>
            <person name="Grabowski S."/>
            <person name="Apolinario E."/>
            <person name="Schneider N."/>
            <person name="Marshall C.W."/>
            <person name="Sowers K.R."/>
        </authorList>
    </citation>
    <scope>NUCLEOTIDE SEQUENCE [LARGE SCALE GENOMIC DNA]</scope>
    <source>
        <strain evidence="11 12">DSM 12537</strain>
    </source>
</reference>
<dbReference type="InterPro" id="IPR025202">
    <property type="entry name" value="PLD-like_dom"/>
</dbReference>
<gene>
    <name evidence="11" type="primary">cls</name>
    <name evidence="11" type="ORF">L2W38_11525</name>
</gene>
<dbReference type="NCBIfam" id="TIGR04265">
    <property type="entry name" value="bac_cardiolipin"/>
    <property type="match status" value="1"/>
</dbReference>
<evidence type="ECO:0000256" key="8">
    <source>
        <dbReference type="NCBIfam" id="TIGR04265"/>
    </source>
</evidence>
<dbReference type="Pfam" id="PF13091">
    <property type="entry name" value="PLDc_2"/>
    <property type="match status" value="2"/>
</dbReference>
<evidence type="ECO:0000256" key="5">
    <source>
        <dbReference type="ARBA" id="ARBA00022737"/>
    </source>
</evidence>
<dbReference type="CDD" id="cd09158">
    <property type="entry name" value="PLDc_EcCLS_like_2"/>
    <property type="match status" value="1"/>
</dbReference>
<evidence type="ECO:0000256" key="4">
    <source>
        <dbReference type="ARBA" id="ARBA00022692"/>
    </source>
</evidence>
<feature type="transmembrane region" description="Helical" evidence="9">
    <location>
        <begin position="46"/>
        <end position="70"/>
    </location>
</feature>
<evidence type="ECO:0000256" key="2">
    <source>
        <dbReference type="ARBA" id="ARBA00022475"/>
    </source>
</evidence>
<dbReference type="EMBL" id="JAKGUD010000015">
    <property type="protein sequence ID" value="MCF4143442.1"/>
    <property type="molecule type" value="Genomic_DNA"/>
</dbReference>
<keyword evidence="6 9" id="KW-1133">Transmembrane helix</keyword>
<dbReference type="SMART" id="SM00155">
    <property type="entry name" value="PLDc"/>
    <property type="match status" value="2"/>
</dbReference>
<accession>A0ABS9EQG7</accession>
<keyword evidence="3" id="KW-0808">Transferase</keyword>
<dbReference type="CDD" id="cd09152">
    <property type="entry name" value="PLDc_EcCLS_like_1"/>
    <property type="match status" value="1"/>
</dbReference>
<dbReference type="PANTHER" id="PTHR21248">
    <property type="entry name" value="CARDIOLIPIN SYNTHASE"/>
    <property type="match status" value="1"/>
</dbReference>
<dbReference type="RefSeq" id="WP_236100141.1">
    <property type="nucleotide sequence ID" value="NZ_JAKGUD010000015.1"/>
</dbReference>
<dbReference type="InterPro" id="IPR022924">
    <property type="entry name" value="Cardiolipin_synthase"/>
</dbReference>
<dbReference type="Proteomes" id="UP001200430">
    <property type="component" value="Unassembled WGS sequence"/>
</dbReference>
<comment type="caution">
    <text evidence="11">The sequence shown here is derived from an EMBL/GenBank/DDBJ whole genome shotgun (WGS) entry which is preliminary data.</text>
</comment>
<evidence type="ECO:0000256" key="6">
    <source>
        <dbReference type="ARBA" id="ARBA00022989"/>
    </source>
</evidence>
<organism evidence="11 12">
    <name type="scientific">Dethiosulfovibrio marinus</name>
    <dbReference type="NCBI Taxonomy" id="133532"/>
    <lineage>
        <taxon>Bacteria</taxon>
        <taxon>Thermotogati</taxon>
        <taxon>Synergistota</taxon>
        <taxon>Synergistia</taxon>
        <taxon>Synergistales</taxon>
        <taxon>Dethiosulfovibrionaceae</taxon>
        <taxon>Dethiosulfovibrio</taxon>
    </lineage>
</organism>
<keyword evidence="2" id="KW-1003">Cell membrane</keyword>
<protein>
    <recommendedName>
        <fullName evidence="8">Cardiolipin synthase</fullName>
        <ecNumber evidence="8">2.7.8.-</ecNumber>
    </recommendedName>
</protein>
<evidence type="ECO:0000259" key="10">
    <source>
        <dbReference type="PROSITE" id="PS50035"/>
    </source>
</evidence>